<dbReference type="Gene3D" id="2.60.40.10">
    <property type="entry name" value="Immunoglobulins"/>
    <property type="match status" value="1"/>
</dbReference>
<protein>
    <submittedName>
        <fullName evidence="2">0cf718e6-d724-4968-978f-47be74ebda45-CDS</fullName>
    </submittedName>
</protein>
<evidence type="ECO:0000259" key="1">
    <source>
        <dbReference type="Pfam" id="PF09118"/>
    </source>
</evidence>
<dbReference type="SUPFAM" id="SSF50965">
    <property type="entry name" value="Galactose oxidase, central domain"/>
    <property type="match status" value="1"/>
</dbReference>
<dbReference type="Gene3D" id="2.130.10.80">
    <property type="entry name" value="Galactose oxidase/kelch, beta-propeller"/>
    <property type="match status" value="1"/>
</dbReference>
<evidence type="ECO:0000313" key="3">
    <source>
        <dbReference type="Proteomes" id="UP000624404"/>
    </source>
</evidence>
<dbReference type="AlphaFoldDB" id="A0A8H2VU25"/>
<name>A0A8H2VU25_9HELO</name>
<feature type="domain" description="Galactose oxidase-like Early set" evidence="1">
    <location>
        <begin position="191"/>
        <end position="254"/>
    </location>
</feature>
<dbReference type="InterPro" id="IPR037293">
    <property type="entry name" value="Gal_Oxidase_central_sf"/>
</dbReference>
<dbReference type="InterPro" id="IPR013783">
    <property type="entry name" value="Ig-like_fold"/>
</dbReference>
<dbReference type="InterPro" id="IPR014756">
    <property type="entry name" value="Ig_E-set"/>
</dbReference>
<dbReference type="Proteomes" id="UP000624404">
    <property type="component" value="Unassembled WGS sequence"/>
</dbReference>
<gene>
    <name evidence="2" type="ORF">SCLTRI_LOCUS4339</name>
</gene>
<sequence>MPTADAEGAFRTDNHAWSSAWKNDYAFQAGPSKAMNWYWARDTGFQKAAGLRASDADSMCGTTVMYDAVNGLILTARGPPSYQDSDATNNVHLIAIRSPEVAPTVETLKSTTYKICSRKYLWNPTTQTYAISPPHAIPTTYYSVACLTLDRRTFTGGGGSYGLSCAANHADAQIYSPAYLFTSNGTAAIHPVISSATSTVNIGGIVTIATDTAVTSFSITRHGSATHAVNTDQRRIALTPYIFTIPHDPGIALEG</sequence>
<proteinExistence type="predicted"/>
<comment type="caution">
    <text evidence="2">The sequence shown here is derived from an EMBL/GenBank/DDBJ whole genome shotgun (WGS) entry which is preliminary data.</text>
</comment>
<dbReference type="InterPro" id="IPR015202">
    <property type="entry name" value="GO-like_E_set"/>
</dbReference>
<dbReference type="InterPro" id="IPR011043">
    <property type="entry name" value="Gal_Oxase/kelch_b-propeller"/>
</dbReference>
<keyword evidence="3" id="KW-1185">Reference proteome</keyword>
<dbReference type="Pfam" id="PF09118">
    <property type="entry name" value="GO-like_E_set"/>
    <property type="match status" value="1"/>
</dbReference>
<reference evidence="2" key="1">
    <citation type="submission" date="2020-10" db="EMBL/GenBank/DDBJ databases">
        <authorList>
            <person name="Kusch S."/>
        </authorList>
    </citation>
    <scope>NUCLEOTIDE SEQUENCE</scope>
    <source>
        <strain evidence="2">SwB9</strain>
    </source>
</reference>
<organism evidence="2 3">
    <name type="scientific">Sclerotinia trifoliorum</name>
    <dbReference type="NCBI Taxonomy" id="28548"/>
    <lineage>
        <taxon>Eukaryota</taxon>
        <taxon>Fungi</taxon>
        <taxon>Dikarya</taxon>
        <taxon>Ascomycota</taxon>
        <taxon>Pezizomycotina</taxon>
        <taxon>Leotiomycetes</taxon>
        <taxon>Helotiales</taxon>
        <taxon>Sclerotiniaceae</taxon>
        <taxon>Sclerotinia</taxon>
    </lineage>
</organism>
<dbReference type="SUPFAM" id="SSF81296">
    <property type="entry name" value="E set domains"/>
    <property type="match status" value="1"/>
</dbReference>
<dbReference type="EMBL" id="CAJHIA010000012">
    <property type="protein sequence ID" value="CAD6444547.1"/>
    <property type="molecule type" value="Genomic_DNA"/>
</dbReference>
<evidence type="ECO:0000313" key="2">
    <source>
        <dbReference type="EMBL" id="CAD6444547.1"/>
    </source>
</evidence>
<accession>A0A8H2VU25</accession>
<dbReference type="OrthoDB" id="2019572at2759"/>